<evidence type="ECO:0000313" key="1">
    <source>
        <dbReference type="EMBL" id="EFY04988.1"/>
    </source>
</evidence>
<comment type="caution">
    <text evidence="1">The sequence shown here is derived from an EMBL/GenBank/DDBJ whole genome shotgun (WGS) entry which is preliminary data.</text>
</comment>
<protein>
    <submittedName>
        <fullName evidence="1">Uncharacterized protein</fullName>
    </submittedName>
</protein>
<gene>
    <name evidence="1" type="ORF">HMPREF9443_01075</name>
</gene>
<dbReference type="AlphaFoldDB" id="E8LDZ8"/>
<dbReference type="Proteomes" id="UP000004923">
    <property type="component" value="Unassembled WGS sequence"/>
</dbReference>
<dbReference type="EMBL" id="AEVN01000043">
    <property type="protein sequence ID" value="EFY04988.1"/>
    <property type="molecule type" value="Genomic_DNA"/>
</dbReference>
<name>E8LDZ8_9FIRM</name>
<accession>E8LDZ8</accession>
<organism evidence="1 2">
    <name type="scientific">Phascolarctobacterium succinatutens YIT 12067</name>
    <dbReference type="NCBI Taxonomy" id="626939"/>
    <lineage>
        <taxon>Bacteria</taxon>
        <taxon>Bacillati</taxon>
        <taxon>Bacillota</taxon>
        <taxon>Negativicutes</taxon>
        <taxon>Acidaminococcales</taxon>
        <taxon>Acidaminococcaceae</taxon>
        <taxon>Phascolarctobacterium</taxon>
    </lineage>
</organism>
<evidence type="ECO:0000313" key="2">
    <source>
        <dbReference type="Proteomes" id="UP000004923"/>
    </source>
</evidence>
<keyword evidence="2" id="KW-1185">Reference proteome</keyword>
<proteinExistence type="predicted"/>
<reference evidence="1 2" key="1">
    <citation type="submission" date="2011-01" db="EMBL/GenBank/DDBJ databases">
        <authorList>
            <person name="Weinstock G."/>
            <person name="Sodergren E."/>
            <person name="Clifton S."/>
            <person name="Fulton L."/>
            <person name="Fulton B."/>
            <person name="Courtney L."/>
            <person name="Fronick C."/>
            <person name="Harrison M."/>
            <person name="Strong C."/>
            <person name="Farmer C."/>
            <person name="Delahaunty K."/>
            <person name="Markovic C."/>
            <person name="Hall O."/>
            <person name="Minx P."/>
            <person name="Tomlinson C."/>
            <person name="Mitreva M."/>
            <person name="Hou S."/>
            <person name="Chen J."/>
            <person name="Wollam A."/>
            <person name="Pepin K.H."/>
            <person name="Johnson M."/>
            <person name="Bhonagiri V."/>
            <person name="Zhang X."/>
            <person name="Suruliraj S."/>
            <person name="Warren W."/>
            <person name="Chinwalla A."/>
            <person name="Mardis E.R."/>
            <person name="Wilson R.K."/>
        </authorList>
    </citation>
    <scope>NUCLEOTIDE SEQUENCE [LARGE SCALE GENOMIC DNA]</scope>
    <source>
        <strain evidence="1 2">YIT 12067</strain>
    </source>
</reference>
<dbReference type="HOGENOM" id="CLU_3028293_0_0_9"/>
<sequence>MIHNISSLPVIISQWIKGNKRITKRLPEVAGSLSQNKIRRGLTYSYQESLLLCLL</sequence>